<accession>A0A4Z0R2J4</accession>
<gene>
    <name evidence="1" type="ORF">E4K67_17100</name>
</gene>
<organism evidence="1 2">
    <name type="scientific">Desulfosporosinus fructosivorans</name>
    <dbReference type="NCBI Taxonomy" id="2018669"/>
    <lineage>
        <taxon>Bacteria</taxon>
        <taxon>Bacillati</taxon>
        <taxon>Bacillota</taxon>
        <taxon>Clostridia</taxon>
        <taxon>Eubacteriales</taxon>
        <taxon>Desulfitobacteriaceae</taxon>
        <taxon>Desulfosporosinus</taxon>
    </lineage>
</organism>
<evidence type="ECO:0000313" key="2">
    <source>
        <dbReference type="Proteomes" id="UP000298460"/>
    </source>
</evidence>
<dbReference type="OrthoDB" id="1708042at2"/>
<proteinExistence type="predicted"/>
<dbReference type="AlphaFoldDB" id="A0A4Z0R2J4"/>
<reference evidence="1 2" key="1">
    <citation type="submission" date="2019-03" db="EMBL/GenBank/DDBJ databases">
        <title>Draft Genome Sequence of Desulfosporosinus fructosivorans Strain 63.6F, Isolated from Marine Sediment in the Baltic Sea.</title>
        <authorList>
            <person name="Hausmann B."/>
            <person name="Vandieken V."/>
            <person name="Pjevac P."/>
            <person name="Schreck K."/>
            <person name="Herbold C.W."/>
            <person name="Loy A."/>
        </authorList>
    </citation>
    <scope>NUCLEOTIDE SEQUENCE [LARGE SCALE GENOMIC DNA]</scope>
    <source>
        <strain evidence="1 2">63.6F</strain>
    </source>
</reference>
<dbReference type="EMBL" id="SPQQ01000006">
    <property type="protein sequence ID" value="TGE36824.1"/>
    <property type="molecule type" value="Genomic_DNA"/>
</dbReference>
<dbReference type="RefSeq" id="WP_135548843.1">
    <property type="nucleotide sequence ID" value="NZ_SPQQ01000006.1"/>
</dbReference>
<dbReference type="InterPro" id="IPR005370">
    <property type="entry name" value="UPF0180"/>
</dbReference>
<keyword evidence="2" id="KW-1185">Reference proteome</keyword>
<sequence>MYKLIAVETGLENVTRALHDAGFKTTPLEGQSLKTVRAVVVKGDGTDVLAPEWPVKMPVINASGRSADEIVDVLRDRLS</sequence>
<name>A0A4Z0R2J4_9FIRM</name>
<protein>
    <submittedName>
        <fullName evidence="1">YkuS family protein</fullName>
    </submittedName>
</protein>
<dbReference type="Pfam" id="PF03698">
    <property type="entry name" value="UPF0180"/>
    <property type="match status" value="1"/>
</dbReference>
<comment type="caution">
    <text evidence="1">The sequence shown here is derived from an EMBL/GenBank/DDBJ whole genome shotgun (WGS) entry which is preliminary data.</text>
</comment>
<evidence type="ECO:0000313" key="1">
    <source>
        <dbReference type="EMBL" id="TGE36824.1"/>
    </source>
</evidence>
<dbReference type="Proteomes" id="UP000298460">
    <property type="component" value="Unassembled WGS sequence"/>
</dbReference>